<evidence type="ECO:0000256" key="8">
    <source>
        <dbReference type="ARBA" id="ARBA00022640"/>
    </source>
</evidence>
<dbReference type="EC" id="2.4.1.21" evidence="6"/>
<dbReference type="SUPFAM" id="SSF53756">
    <property type="entry name" value="UDP-Glycosyltransferase/glycogen phosphorylase"/>
    <property type="match status" value="1"/>
</dbReference>
<evidence type="ECO:0000313" key="18">
    <source>
        <dbReference type="Proteomes" id="UP000631114"/>
    </source>
</evidence>
<dbReference type="OrthoDB" id="2018403at2759"/>
<dbReference type="GO" id="GO:2001070">
    <property type="term" value="F:starch binding"/>
    <property type="evidence" value="ECO:0007669"/>
    <property type="project" value="InterPro"/>
</dbReference>
<feature type="domain" description="Carbohydrate binding module family 25" evidence="16">
    <location>
        <begin position="454"/>
        <end position="545"/>
    </location>
</feature>
<dbReference type="InterPro" id="IPR005085">
    <property type="entry name" value="CBM25"/>
</dbReference>
<keyword evidence="8" id="KW-0934">Plastid</keyword>
<dbReference type="InterPro" id="IPR011835">
    <property type="entry name" value="GS/SS"/>
</dbReference>
<feature type="coiled-coil region" evidence="14">
    <location>
        <begin position="377"/>
        <end position="417"/>
    </location>
</feature>
<reference evidence="17 18" key="1">
    <citation type="submission" date="2020-10" db="EMBL/GenBank/DDBJ databases">
        <title>The Coptis chinensis genome and diversification of protoberbering-type alkaloids.</title>
        <authorList>
            <person name="Wang B."/>
            <person name="Shu S."/>
            <person name="Song C."/>
            <person name="Liu Y."/>
        </authorList>
    </citation>
    <scope>NUCLEOTIDE SEQUENCE [LARGE SCALE GENOMIC DNA]</scope>
    <source>
        <strain evidence="17">HL-2020</strain>
        <tissue evidence="17">Leaf</tissue>
    </source>
</reference>
<dbReference type="Pfam" id="PF16760">
    <property type="entry name" value="CBM53"/>
    <property type="match status" value="3"/>
</dbReference>
<evidence type="ECO:0000256" key="3">
    <source>
        <dbReference type="ARBA" id="ARBA00004602"/>
    </source>
</evidence>
<keyword evidence="9" id="KW-0328">Glycosyltransferase</keyword>
<evidence type="ECO:0000256" key="1">
    <source>
        <dbReference type="ARBA" id="ARBA00001478"/>
    </source>
</evidence>
<evidence type="ECO:0000256" key="11">
    <source>
        <dbReference type="ARBA" id="ARBA00022922"/>
    </source>
</evidence>
<evidence type="ECO:0000256" key="9">
    <source>
        <dbReference type="ARBA" id="ARBA00022676"/>
    </source>
</evidence>
<feature type="coiled-coil region" evidence="14">
    <location>
        <begin position="555"/>
        <end position="593"/>
    </location>
</feature>
<dbReference type="GO" id="GO:0010021">
    <property type="term" value="P:amylopectin biosynthetic process"/>
    <property type="evidence" value="ECO:0007669"/>
    <property type="project" value="UniProtKB-ARBA"/>
</dbReference>
<sequence>MDVAVVVQRAVYCRSSSFDGNYSKFKSLNGVLFNGRINLSSSLLCSWRKKYQGTGISYQIVSNSDYSKRRSRKGPLSRPRGTASKGFTPRAPVGTSTQKRDQSDEEKDDSASSSGTYGDREEKQAETNVDNTEEKETDMALTRSNESAVLKGVEIEDKDDDESMPKNLEISRSSNSEDKVDGKTVARKWSDVIEGDDIQKNETRSEIDEDAREMKSENLEVFDDGENLIDKEAEEKESLVNKTPGLDPHIYKQVLEDLAEESYSRGISMFIYPQVVKSDQEIEVFLNRSFSALKNESNVLIMGAFNDWKWKSFTTKLNKTELNGDWWSCRVYVPKEAYKMEFVFFNGGSVYENNDRKDFFVPVEGEMDEVSFEDFLLEEKQRELEKLAAELAERERQAEEQRQIEAEKAAIEAIKMQARLEVEKSREMVHQIMKKAVRSLDNVWYIEPSEFKGEDMVRLYYNRSSGPLSHSKELWIHGGHNNWCAGISISGRLVRSVRKDGDWWYAHVLIPHRAFVLDWVFADGPPESATLYDNNQLQDFHAVVPISVAEELYWFEEEQQIVRKLQEEKKRREEALRAKAERIAQMKAEAKERTMKKFLLSQKHTVYTEPLDVQAGSTATVLYNPSKTVLNGKPEVWFRCSFNRWTHRRGPLPPQRMLPANSGSRVKASVKVPLDAYMMDFVFSEKEDGGMYDNNYGVDYHIPVSGGVAKEPPMHIVHISVEMAPIAKVGGLGDVVTSLSRAIQDLGHNIDIILPKYDSLKFDNIKEFHFHRSYFWSGTEIKVWLGIVEGLSVYFLEPQNGMFLAGCVYGCRNDGERFGFFCHAALEFMLQSGLNPDILHCHDWSSAPVAWLFKEHYRHYGLSKARVVFTIHNLEFGAPLIGKAMTYTDKATTVSQTYSKEVSGNPVIAPHLYKFHGIVNGIDPDIWDPYNDKFIPVSYTSENVAEGKMAAKEALQERLGLKKSDLPLVGIITRLTVQKGIHLIKHAIRRTLERNGQVVMLGSAPDPRIQNDFVGLANQLHSSHGDRVRLCLTYDEPLSHLIYAGADFILVPSIFEPCGLTQLTAMRYGSIPVVRKTGGLYDTVFDVDHDKERAHAQALEPNGFNFDGTDVGGVDYALNRCEYDSKQTGKAHCWDAASQNRSRLDYARAIVEVPVDSLYPTHLRFDLGEGRIVTVGVEYTWKPNSCSHCKVFGHTNAKCPKLPPRAIPLNSLQSRPIVTQRNNVSNAQTTWQQVGTQRNRAESSVVVTTLVGSTIMPIVNALDQNNALVPYVCQEVDTETNRVSEEETVSTAMVIHSSHVQTPISQGLLRVSLGAISAWYDGREWFNSLRKQVMEQDWSWNRPALDYMELYYAALKLGQ</sequence>
<dbReference type="PANTHER" id="PTHR46083:SF5">
    <property type="entry name" value="STARCH SYNTHASE 3, CHLOROPLASTIC_AMYLOPLASTIC"/>
    <property type="match status" value="1"/>
</dbReference>
<comment type="caution">
    <text evidence="17">The sequence shown here is derived from an EMBL/GenBank/DDBJ whole genome shotgun (WGS) entry which is preliminary data.</text>
</comment>
<keyword evidence="13" id="KW-0035">Amyloplast</keyword>
<evidence type="ECO:0000256" key="15">
    <source>
        <dbReference type="SAM" id="MobiDB-lite"/>
    </source>
</evidence>
<feature type="region of interest" description="Disordered" evidence="15">
    <location>
        <begin position="64"/>
        <end position="183"/>
    </location>
</feature>
<organism evidence="17 18">
    <name type="scientific">Coptis chinensis</name>
    <dbReference type="NCBI Taxonomy" id="261450"/>
    <lineage>
        <taxon>Eukaryota</taxon>
        <taxon>Viridiplantae</taxon>
        <taxon>Streptophyta</taxon>
        <taxon>Embryophyta</taxon>
        <taxon>Tracheophyta</taxon>
        <taxon>Spermatophyta</taxon>
        <taxon>Magnoliopsida</taxon>
        <taxon>Ranunculales</taxon>
        <taxon>Ranunculaceae</taxon>
        <taxon>Coptidoideae</taxon>
        <taxon>Coptis</taxon>
    </lineage>
</organism>
<dbReference type="InterPro" id="IPR013783">
    <property type="entry name" value="Ig-like_fold"/>
</dbReference>
<dbReference type="HAMAP" id="MF_00484">
    <property type="entry name" value="Glycogen_synth"/>
    <property type="match status" value="1"/>
</dbReference>
<dbReference type="FunFam" id="3.40.50.2000:FF:000165">
    <property type="entry name" value="Starch synthase, chloroplastic/amyloplastic"/>
    <property type="match status" value="1"/>
</dbReference>
<keyword evidence="11" id="KW-0750">Starch biosynthesis</keyword>
<comment type="pathway">
    <text evidence="4">Glycan biosynthesis; starch biosynthesis.</text>
</comment>
<evidence type="ECO:0000256" key="13">
    <source>
        <dbReference type="ARBA" id="ARBA00023234"/>
    </source>
</evidence>
<proteinExistence type="inferred from homology"/>
<evidence type="ECO:0000256" key="7">
    <source>
        <dbReference type="ARBA" id="ARBA00022528"/>
    </source>
</evidence>
<evidence type="ECO:0000256" key="5">
    <source>
        <dbReference type="ARBA" id="ARBA00010281"/>
    </source>
</evidence>
<dbReference type="EMBL" id="JADFTS010000003">
    <property type="protein sequence ID" value="KAF9613060.1"/>
    <property type="molecule type" value="Genomic_DNA"/>
</dbReference>
<dbReference type="InterPro" id="IPR013534">
    <property type="entry name" value="Starch_synth_cat_dom"/>
</dbReference>
<dbReference type="GO" id="GO:0009501">
    <property type="term" value="C:amyloplast"/>
    <property type="evidence" value="ECO:0007669"/>
    <property type="project" value="UniProtKB-SubCell"/>
</dbReference>
<gene>
    <name evidence="17" type="ORF">IFM89_005494</name>
</gene>
<name>A0A835LZ93_9MAGN</name>
<dbReference type="GO" id="GO:0004373">
    <property type="term" value="F:alpha-1,4-glucan glucosyltransferase (UDP-glucose donor) activity"/>
    <property type="evidence" value="ECO:0007669"/>
    <property type="project" value="InterPro"/>
</dbReference>
<evidence type="ECO:0000313" key="17">
    <source>
        <dbReference type="EMBL" id="KAF9613060.1"/>
    </source>
</evidence>
<dbReference type="GO" id="GO:0009507">
    <property type="term" value="C:chloroplast"/>
    <property type="evidence" value="ECO:0007669"/>
    <property type="project" value="UniProtKB-SubCell"/>
</dbReference>
<evidence type="ECO:0000256" key="14">
    <source>
        <dbReference type="SAM" id="Coils"/>
    </source>
</evidence>
<evidence type="ECO:0000256" key="2">
    <source>
        <dbReference type="ARBA" id="ARBA00004229"/>
    </source>
</evidence>
<dbReference type="CDD" id="cd03791">
    <property type="entry name" value="GT5_Glycogen_synthase_DULL1-like"/>
    <property type="match status" value="1"/>
</dbReference>
<keyword evidence="14" id="KW-0175">Coiled coil</keyword>
<keyword evidence="12" id="KW-0809">Transit peptide</keyword>
<protein>
    <recommendedName>
        <fullName evidence="6">starch synthase</fullName>
        <ecNumber evidence="6">2.4.1.21</ecNumber>
    </recommendedName>
</protein>
<dbReference type="Gene3D" id="3.40.50.2000">
    <property type="entry name" value="Glycogen Phosphorylase B"/>
    <property type="match status" value="3"/>
</dbReference>
<dbReference type="Gene3D" id="2.60.40.10">
    <property type="entry name" value="Immunoglobulins"/>
    <property type="match status" value="2"/>
</dbReference>
<evidence type="ECO:0000256" key="12">
    <source>
        <dbReference type="ARBA" id="ARBA00022946"/>
    </source>
</evidence>
<comment type="subcellular location">
    <subcellularLocation>
        <location evidence="3">Plastid</location>
        <location evidence="3">Amyloplast</location>
    </subcellularLocation>
    <subcellularLocation>
        <location evidence="2">Plastid</location>
        <location evidence="2">Chloroplast</location>
    </subcellularLocation>
</comment>
<dbReference type="SMART" id="SM01066">
    <property type="entry name" value="CBM_25"/>
    <property type="match status" value="3"/>
</dbReference>
<dbReference type="GO" id="GO:0019252">
    <property type="term" value="P:starch biosynthetic process"/>
    <property type="evidence" value="ECO:0007669"/>
    <property type="project" value="UniProtKB-UniPathway"/>
</dbReference>
<evidence type="ECO:0000256" key="10">
    <source>
        <dbReference type="ARBA" id="ARBA00022679"/>
    </source>
</evidence>
<dbReference type="GO" id="GO:0009011">
    <property type="term" value="F:alpha-1,4-glucan glucosyltransferase (ADP-glucose donor) activity"/>
    <property type="evidence" value="ECO:0007669"/>
    <property type="project" value="UniProtKB-EC"/>
</dbReference>
<feature type="domain" description="Carbohydrate binding module family 25" evidence="16">
    <location>
        <begin position="279"/>
        <end position="364"/>
    </location>
</feature>
<evidence type="ECO:0000256" key="4">
    <source>
        <dbReference type="ARBA" id="ARBA00004727"/>
    </source>
</evidence>
<dbReference type="Pfam" id="PF13692">
    <property type="entry name" value="Glyco_trans_1_4"/>
    <property type="match status" value="1"/>
</dbReference>
<keyword evidence="18" id="KW-1185">Reference proteome</keyword>
<dbReference type="PANTHER" id="PTHR46083">
    <property type="match status" value="1"/>
</dbReference>
<dbReference type="Proteomes" id="UP000631114">
    <property type="component" value="Unassembled WGS sequence"/>
</dbReference>
<dbReference type="UniPathway" id="UPA00152"/>
<comment type="similarity">
    <text evidence="5">Belongs to the glycosyltransferase 1 family. Bacterial/plant glycogen synthase subfamily.</text>
</comment>
<feature type="domain" description="Carbohydrate binding module family 25" evidence="16">
    <location>
        <begin position="616"/>
        <end position="705"/>
    </location>
</feature>
<accession>A0A835LZ93</accession>
<keyword evidence="7" id="KW-0150">Chloroplast</keyword>
<evidence type="ECO:0000256" key="6">
    <source>
        <dbReference type="ARBA" id="ARBA00012588"/>
    </source>
</evidence>
<evidence type="ECO:0000259" key="16">
    <source>
        <dbReference type="SMART" id="SM01066"/>
    </source>
</evidence>
<dbReference type="Pfam" id="PF08323">
    <property type="entry name" value="Glyco_transf_5"/>
    <property type="match status" value="1"/>
</dbReference>
<comment type="catalytic activity">
    <reaction evidence="1">
        <text>[(1-&gt;4)-alpha-D-glucosyl](n) + ADP-alpha-D-glucose = [(1-&gt;4)-alpha-D-glucosyl](n+1) + ADP + H(+)</text>
        <dbReference type="Rhea" id="RHEA:18189"/>
        <dbReference type="Rhea" id="RHEA-COMP:9584"/>
        <dbReference type="Rhea" id="RHEA-COMP:9587"/>
        <dbReference type="ChEBI" id="CHEBI:15378"/>
        <dbReference type="ChEBI" id="CHEBI:15444"/>
        <dbReference type="ChEBI" id="CHEBI:57498"/>
        <dbReference type="ChEBI" id="CHEBI:456216"/>
        <dbReference type="EC" id="2.4.1.21"/>
    </reaction>
</comment>
<keyword evidence="10" id="KW-0808">Transferase</keyword>